<dbReference type="STRING" id="1117943.SFHH103_01108"/>
<dbReference type="SUPFAM" id="SSF141099">
    <property type="entry name" value="Atu1913-like"/>
    <property type="match status" value="1"/>
</dbReference>
<dbReference type="Gene3D" id="4.10.1210.10">
    <property type="entry name" value="Atu1913-like"/>
    <property type="match status" value="1"/>
</dbReference>
<sequence length="112" mass="12429">MSHICPVGAMAKQALNYTHYDLKGQKAGTRIEITLSAVANVRLMTDVNFTRYTETLKHQFFGGVARKSPLRMTIPETAHWHLVIDTEGHHGLAESSVRVIESAGQPRFQPAS</sequence>
<gene>
    <name evidence="2" type="ordered locus">SFHH103_01108</name>
</gene>
<evidence type="ECO:0000313" key="3">
    <source>
        <dbReference type="Proteomes" id="UP000007735"/>
    </source>
</evidence>
<reference evidence="2 3" key="1">
    <citation type="journal article" date="2012" name="J. Bacteriol.">
        <title>Genome sequence of the soybean symbiont Sinorhizobium fredii HH103.</title>
        <authorList>
            <person name="Weidner S."/>
            <person name="Becker A."/>
            <person name="Bonilla I."/>
            <person name="Jaenicke S."/>
            <person name="Lloret J."/>
            <person name="Margaret I."/>
            <person name="Puhler A."/>
            <person name="Ruiz-Sainz J.E."/>
            <person name="Schneiker-Bekel S."/>
            <person name="Szczepanowski R."/>
            <person name="Vinardell J.M."/>
            <person name="Zehner S."/>
            <person name="Gottfert M."/>
        </authorList>
    </citation>
    <scope>NUCLEOTIDE SEQUENCE [LARGE SCALE GENOMIC DNA]</scope>
    <source>
        <strain evidence="2 3">HH103</strain>
    </source>
</reference>
<protein>
    <recommendedName>
        <fullName evidence="1">DUF1883 domain-containing protein</fullName>
    </recommendedName>
</protein>
<dbReference type="HOGENOM" id="CLU_160692_1_0_5"/>
<accession>G9A4W3</accession>
<evidence type="ECO:0000259" key="1">
    <source>
        <dbReference type="Pfam" id="PF08980"/>
    </source>
</evidence>
<name>G9A4W3_SINF1</name>
<dbReference type="KEGG" id="sfh:SFHH103_01108"/>
<dbReference type="InterPro" id="IPR036488">
    <property type="entry name" value="DUF1883-like_sf"/>
</dbReference>
<dbReference type="Pfam" id="PF08980">
    <property type="entry name" value="DUF1883"/>
    <property type="match status" value="1"/>
</dbReference>
<dbReference type="Proteomes" id="UP000007735">
    <property type="component" value="Chromosome"/>
</dbReference>
<dbReference type="EMBL" id="HE616890">
    <property type="protein sequence ID" value="CCE95607.1"/>
    <property type="molecule type" value="Genomic_DNA"/>
</dbReference>
<dbReference type="eggNOG" id="ENOG50330TA">
    <property type="taxonomic scope" value="Bacteria"/>
</dbReference>
<dbReference type="InterPro" id="IPR015073">
    <property type="entry name" value="DUF1883"/>
</dbReference>
<evidence type="ECO:0000313" key="2">
    <source>
        <dbReference type="EMBL" id="CCE95607.1"/>
    </source>
</evidence>
<proteinExistence type="predicted"/>
<organism evidence="2 3">
    <name type="scientific">Sinorhizobium fredii (strain HH103)</name>
    <dbReference type="NCBI Taxonomy" id="1117943"/>
    <lineage>
        <taxon>Bacteria</taxon>
        <taxon>Pseudomonadati</taxon>
        <taxon>Pseudomonadota</taxon>
        <taxon>Alphaproteobacteria</taxon>
        <taxon>Hyphomicrobiales</taxon>
        <taxon>Rhizobiaceae</taxon>
        <taxon>Sinorhizobium/Ensifer group</taxon>
        <taxon>Sinorhizobium</taxon>
    </lineage>
</organism>
<dbReference type="PATRIC" id="fig|380.5.peg.1181"/>
<feature type="domain" description="DUF1883" evidence="1">
    <location>
        <begin position="16"/>
        <end position="101"/>
    </location>
</feature>
<dbReference type="AlphaFoldDB" id="G9A4W3"/>